<keyword evidence="1" id="KW-0472">Membrane</keyword>
<keyword evidence="1" id="KW-0812">Transmembrane</keyword>
<feature type="transmembrane region" description="Helical" evidence="1">
    <location>
        <begin position="55"/>
        <end position="73"/>
    </location>
</feature>
<evidence type="ECO:0000313" key="3">
    <source>
        <dbReference type="Proteomes" id="UP000185003"/>
    </source>
</evidence>
<dbReference type="Proteomes" id="UP000185003">
    <property type="component" value="Unassembled WGS sequence"/>
</dbReference>
<dbReference type="RefSeq" id="WP_074241618.1">
    <property type="nucleotide sequence ID" value="NZ_FSRA01000002.1"/>
</dbReference>
<protein>
    <submittedName>
        <fullName evidence="2">Uncharacterized protein</fullName>
    </submittedName>
</protein>
<accession>A0A1N6JQ19</accession>
<dbReference type="OrthoDB" id="673119at2"/>
<evidence type="ECO:0000313" key="2">
    <source>
        <dbReference type="EMBL" id="SIO46333.1"/>
    </source>
</evidence>
<dbReference type="AlphaFoldDB" id="A0A1N6JQ19"/>
<dbReference type="EMBL" id="FSRA01000002">
    <property type="protein sequence ID" value="SIO46333.1"/>
    <property type="molecule type" value="Genomic_DNA"/>
</dbReference>
<dbReference type="STRING" id="536979.SAMN04488055_4254"/>
<keyword evidence="1" id="KW-1133">Transmembrane helix</keyword>
<name>A0A1N6JQ19_9BACT</name>
<keyword evidence="3" id="KW-1185">Reference proteome</keyword>
<evidence type="ECO:0000256" key="1">
    <source>
        <dbReference type="SAM" id="Phobius"/>
    </source>
</evidence>
<sequence>MEEEPKDNFDWKLLQFFVKIVRTIFIGLILMMIDIFTGMYLGFGIPEESTPTRLTLFYIWFGLSMGAYIYFLWRLWRKKMPAP</sequence>
<proteinExistence type="predicted"/>
<reference evidence="2 3" key="1">
    <citation type="submission" date="2016-11" db="EMBL/GenBank/DDBJ databases">
        <authorList>
            <person name="Jaros S."/>
            <person name="Januszkiewicz K."/>
            <person name="Wedrychowicz H."/>
        </authorList>
    </citation>
    <scope>NUCLEOTIDE SEQUENCE [LARGE SCALE GENOMIC DNA]</scope>
    <source>
        <strain evidence="2 3">DSM 24787</strain>
    </source>
</reference>
<organism evidence="2 3">
    <name type="scientific">Chitinophaga niabensis</name>
    <dbReference type="NCBI Taxonomy" id="536979"/>
    <lineage>
        <taxon>Bacteria</taxon>
        <taxon>Pseudomonadati</taxon>
        <taxon>Bacteroidota</taxon>
        <taxon>Chitinophagia</taxon>
        <taxon>Chitinophagales</taxon>
        <taxon>Chitinophagaceae</taxon>
        <taxon>Chitinophaga</taxon>
    </lineage>
</organism>
<feature type="transmembrane region" description="Helical" evidence="1">
    <location>
        <begin position="20"/>
        <end position="43"/>
    </location>
</feature>
<gene>
    <name evidence="2" type="ORF">SAMN04488055_4254</name>
</gene>